<evidence type="ECO:0000313" key="5">
    <source>
        <dbReference type="EMBL" id="EJW82476.1"/>
    </source>
</evidence>
<dbReference type="Proteomes" id="UP000004810">
    <property type="component" value="Unassembled WGS sequence"/>
</dbReference>
<keyword evidence="2" id="KW-0677">Repeat</keyword>
<evidence type="ECO:0000256" key="3">
    <source>
        <dbReference type="ARBA" id="ARBA00038343"/>
    </source>
</evidence>
<dbReference type="PANTHER" id="PTHR16017:SF0">
    <property type="entry name" value="WD REPEAT-CONTAINING PROTEIN 70"/>
    <property type="match status" value="1"/>
</dbReference>
<dbReference type="InterPro" id="IPR051858">
    <property type="entry name" value="WD_repeat_GAD-1"/>
</dbReference>
<proteinExistence type="inferred from homology"/>
<dbReference type="PANTHER" id="PTHR16017">
    <property type="entry name" value="GASTRULATION DEFECTIVE PROTEIN 1-RELATED"/>
    <property type="match status" value="1"/>
</dbReference>
<evidence type="ECO:0000256" key="1">
    <source>
        <dbReference type="ARBA" id="ARBA00022574"/>
    </source>
</evidence>
<sequence>MSDITKMYEQNEEKEDDSNEETKIRQQKNAAKKARQFNFETMFTEVMQGALTRTTETFGKESVKKTTDDDKHFRREQSESIREHHYAFGEFVNSSLSKPAGASVEDLESDDDFGEFFVPLPEGFVPDKEMFETKKTTVCDDDDEFDDLDDVIPVVDLIPAASEAQLRHGKKPVSALAFDLQGTKFASGGYDYIVNLFEFQKMDLSLRSSRELMPCESHIINGLAFSSNGEKLLVASGHAQIRILDRQGKQWAETVRGDQYLVDLSNTKGHSGSVNSCCWHPVVKTEFLSCANDG</sequence>
<name>J9EJ47_WUCBA</name>
<reference evidence="6" key="1">
    <citation type="submission" date="2012-08" db="EMBL/GenBank/DDBJ databases">
        <title>The Genome Sequence of Wuchereria bancrofti.</title>
        <authorList>
            <person name="Nutman T.B."/>
            <person name="Fink D.L."/>
            <person name="Russ C."/>
            <person name="Young S."/>
            <person name="Zeng Q."/>
            <person name="Koehrsen M."/>
            <person name="Alvarado L."/>
            <person name="Berlin A."/>
            <person name="Chapman S.B."/>
            <person name="Chen Z."/>
            <person name="Freedman E."/>
            <person name="Gellesch M."/>
            <person name="Goldberg J."/>
            <person name="Griggs A."/>
            <person name="Gujja S."/>
            <person name="Heilman E.R."/>
            <person name="Heiman D."/>
            <person name="Hepburn T."/>
            <person name="Howarth C."/>
            <person name="Jen D."/>
            <person name="Larson L."/>
            <person name="Lewis B."/>
            <person name="Mehta T."/>
            <person name="Park D."/>
            <person name="Pearson M."/>
            <person name="Roberts A."/>
            <person name="Saif S."/>
            <person name="Shea T."/>
            <person name="Shenoy N."/>
            <person name="Sisk P."/>
            <person name="Stolte C."/>
            <person name="Sykes S."/>
            <person name="Walk T."/>
            <person name="White J."/>
            <person name="Yandava C."/>
            <person name="Haas B."/>
            <person name="Henn M.R."/>
            <person name="Nusbaum C."/>
            <person name="Birren B."/>
        </authorList>
    </citation>
    <scope>NUCLEOTIDE SEQUENCE [LARGE SCALE GENOMIC DNA]</scope>
    <source>
        <strain evidence="6">NA</strain>
    </source>
</reference>
<dbReference type="InterPro" id="IPR015943">
    <property type="entry name" value="WD40/YVTN_repeat-like_dom_sf"/>
</dbReference>
<protein>
    <submittedName>
        <fullName evidence="5">Uncharacterized protein</fullName>
    </submittedName>
</protein>
<dbReference type="EMBL" id="ADBV01002850">
    <property type="protein sequence ID" value="EJW82476.1"/>
    <property type="molecule type" value="Genomic_DNA"/>
</dbReference>
<feature type="region of interest" description="Disordered" evidence="4">
    <location>
        <begin position="1"/>
        <end position="32"/>
    </location>
</feature>
<keyword evidence="1" id="KW-0853">WD repeat</keyword>
<comment type="similarity">
    <text evidence="3">Belongs to the WD repeat GAD-1 family.</text>
</comment>
<dbReference type="Gene3D" id="2.130.10.10">
    <property type="entry name" value="YVTN repeat-like/Quinoprotein amine dehydrogenase"/>
    <property type="match status" value="1"/>
</dbReference>
<evidence type="ECO:0000256" key="2">
    <source>
        <dbReference type="ARBA" id="ARBA00022737"/>
    </source>
</evidence>
<dbReference type="SUPFAM" id="SSF50978">
    <property type="entry name" value="WD40 repeat-like"/>
    <property type="match status" value="1"/>
</dbReference>
<evidence type="ECO:0000256" key="4">
    <source>
        <dbReference type="SAM" id="MobiDB-lite"/>
    </source>
</evidence>
<evidence type="ECO:0000313" key="6">
    <source>
        <dbReference type="Proteomes" id="UP000004810"/>
    </source>
</evidence>
<dbReference type="InterPro" id="IPR036322">
    <property type="entry name" value="WD40_repeat_dom_sf"/>
</dbReference>
<feature type="compositionally biased region" description="Acidic residues" evidence="4">
    <location>
        <begin position="10"/>
        <end position="19"/>
    </location>
</feature>
<dbReference type="GO" id="GO:0035861">
    <property type="term" value="C:site of double-strand break"/>
    <property type="evidence" value="ECO:0007669"/>
    <property type="project" value="TreeGrafter"/>
</dbReference>
<gene>
    <name evidence="5" type="ORF">WUBG_06616</name>
</gene>
<dbReference type="Pfam" id="PF00400">
    <property type="entry name" value="WD40"/>
    <property type="match status" value="2"/>
</dbReference>
<organism evidence="5 6">
    <name type="scientific">Wuchereria bancrofti</name>
    <dbReference type="NCBI Taxonomy" id="6293"/>
    <lineage>
        <taxon>Eukaryota</taxon>
        <taxon>Metazoa</taxon>
        <taxon>Ecdysozoa</taxon>
        <taxon>Nematoda</taxon>
        <taxon>Chromadorea</taxon>
        <taxon>Rhabditida</taxon>
        <taxon>Spirurina</taxon>
        <taxon>Spiruromorpha</taxon>
        <taxon>Filarioidea</taxon>
        <taxon>Onchocercidae</taxon>
        <taxon>Wuchereria</taxon>
    </lineage>
</organism>
<dbReference type="InterPro" id="IPR001680">
    <property type="entry name" value="WD40_rpt"/>
</dbReference>
<accession>J9EJ47</accession>
<dbReference type="SMART" id="SM00320">
    <property type="entry name" value="WD40"/>
    <property type="match status" value="3"/>
</dbReference>
<dbReference type="AlphaFoldDB" id="J9EJ47"/>
<comment type="caution">
    <text evidence="5">The sequence shown here is derived from an EMBL/GenBank/DDBJ whole genome shotgun (WGS) entry which is preliminary data.</text>
</comment>
<dbReference type="GO" id="GO:0005634">
    <property type="term" value="C:nucleus"/>
    <property type="evidence" value="ECO:0007669"/>
    <property type="project" value="TreeGrafter"/>
</dbReference>